<dbReference type="PROSITE" id="PS51729">
    <property type="entry name" value="GNAT_YJDJ"/>
    <property type="match status" value="1"/>
</dbReference>
<dbReference type="Proteomes" id="UP001500571">
    <property type="component" value="Unassembled WGS sequence"/>
</dbReference>
<proteinExistence type="predicted"/>
<dbReference type="Gene3D" id="3.40.630.30">
    <property type="match status" value="1"/>
</dbReference>
<comment type="caution">
    <text evidence="2">The sequence shown here is derived from an EMBL/GenBank/DDBJ whole genome shotgun (WGS) entry which is preliminary data.</text>
</comment>
<reference evidence="2 3" key="1">
    <citation type="journal article" date="2019" name="Int. J. Syst. Evol. Microbiol.">
        <title>The Global Catalogue of Microorganisms (GCM) 10K type strain sequencing project: providing services to taxonomists for standard genome sequencing and annotation.</title>
        <authorList>
            <consortium name="The Broad Institute Genomics Platform"/>
            <consortium name="The Broad Institute Genome Sequencing Center for Infectious Disease"/>
            <person name="Wu L."/>
            <person name="Ma J."/>
        </authorList>
    </citation>
    <scope>NUCLEOTIDE SEQUENCE [LARGE SCALE GENOMIC DNA]</scope>
    <source>
        <strain evidence="2 3">JCM 15309</strain>
    </source>
</reference>
<evidence type="ECO:0000313" key="3">
    <source>
        <dbReference type="Proteomes" id="UP001500571"/>
    </source>
</evidence>
<dbReference type="CDD" id="cd04301">
    <property type="entry name" value="NAT_SF"/>
    <property type="match status" value="1"/>
</dbReference>
<accession>A0ABN2RVL6</accession>
<dbReference type="InterPro" id="IPR045057">
    <property type="entry name" value="Gcn5-rel_NAT"/>
</dbReference>
<organism evidence="2 3">
    <name type="scientific">Nocardioides panacihumi</name>
    <dbReference type="NCBI Taxonomy" id="400774"/>
    <lineage>
        <taxon>Bacteria</taxon>
        <taxon>Bacillati</taxon>
        <taxon>Actinomycetota</taxon>
        <taxon>Actinomycetes</taxon>
        <taxon>Propionibacteriales</taxon>
        <taxon>Nocardioidaceae</taxon>
        <taxon>Nocardioides</taxon>
    </lineage>
</organism>
<name>A0ABN2RVL6_9ACTN</name>
<keyword evidence="3" id="KW-1185">Reference proteome</keyword>
<evidence type="ECO:0000259" key="1">
    <source>
        <dbReference type="PROSITE" id="PS51729"/>
    </source>
</evidence>
<dbReference type="InterPro" id="IPR016181">
    <property type="entry name" value="Acyl_CoA_acyltransferase"/>
</dbReference>
<dbReference type="PANTHER" id="PTHR31435:SF10">
    <property type="entry name" value="BSR4717 PROTEIN"/>
    <property type="match status" value="1"/>
</dbReference>
<dbReference type="PANTHER" id="PTHR31435">
    <property type="entry name" value="PROTEIN NATD1"/>
    <property type="match status" value="1"/>
</dbReference>
<feature type="domain" description="N-acetyltransferase" evidence="1">
    <location>
        <begin position="7"/>
        <end position="94"/>
    </location>
</feature>
<dbReference type="RefSeq" id="WP_344048170.1">
    <property type="nucleotide sequence ID" value="NZ_BAAAPB010000005.1"/>
</dbReference>
<sequence>MSDVEVRDNPAENRYEAWLDGELAGIAVYGRSEHAIVFLHTEVDDKFEGKGVGSALARGALDDVRAEGQRDVVPLCPFIKAWIDKHPDYQDLLHKR</sequence>
<gene>
    <name evidence="2" type="ORF">GCM10009798_41220</name>
</gene>
<dbReference type="Pfam" id="PF14542">
    <property type="entry name" value="Acetyltransf_CG"/>
    <property type="match status" value="1"/>
</dbReference>
<dbReference type="EMBL" id="BAAAPB010000005">
    <property type="protein sequence ID" value="GAA1975707.1"/>
    <property type="molecule type" value="Genomic_DNA"/>
</dbReference>
<dbReference type="InterPro" id="IPR031165">
    <property type="entry name" value="GNAT_YJDJ"/>
</dbReference>
<evidence type="ECO:0000313" key="2">
    <source>
        <dbReference type="EMBL" id="GAA1975707.1"/>
    </source>
</evidence>
<protein>
    <submittedName>
        <fullName evidence="2">GNAT family N-acetyltransferase</fullName>
    </submittedName>
</protein>
<dbReference type="SUPFAM" id="SSF55729">
    <property type="entry name" value="Acyl-CoA N-acyltransferases (Nat)"/>
    <property type="match status" value="1"/>
</dbReference>